<dbReference type="InterPro" id="IPR005119">
    <property type="entry name" value="LysR_subst-bd"/>
</dbReference>
<reference evidence="6" key="1">
    <citation type="submission" date="2021-11" db="EMBL/GenBank/DDBJ databases">
        <title>Complete genome sequence of Atopobiaceae bacterium TOC12.</title>
        <authorList>
            <person name="Morinaga K."/>
            <person name="Kusada H."/>
            <person name="Tamaki H."/>
        </authorList>
    </citation>
    <scope>NUCLEOTIDE SEQUENCE</scope>
    <source>
        <strain evidence="6">TOC12</strain>
    </source>
</reference>
<dbReference type="GO" id="GO:0032993">
    <property type="term" value="C:protein-DNA complex"/>
    <property type="evidence" value="ECO:0007669"/>
    <property type="project" value="TreeGrafter"/>
</dbReference>
<dbReference type="PANTHER" id="PTHR30346:SF0">
    <property type="entry name" value="HCA OPERON TRANSCRIPTIONAL ACTIVATOR HCAR"/>
    <property type="match status" value="1"/>
</dbReference>
<keyword evidence="4" id="KW-0804">Transcription</keyword>
<name>A0AAU9CPV7_9ACTN</name>
<keyword evidence="3" id="KW-0238">DNA-binding</keyword>
<dbReference type="KEGG" id="lcal:ATTO_15530"/>
<feature type="domain" description="LysR substrate-binding" evidence="5">
    <location>
        <begin position="2"/>
        <end position="122"/>
    </location>
</feature>
<dbReference type="PANTHER" id="PTHR30346">
    <property type="entry name" value="TRANSCRIPTIONAL DUAL REGULATOR HCAR-RELATED"/>
    <property type="match status" value="1"/>
</dbReference>
<dbReference type="SUPFAM" id="SSF53850">
    <property type="entry name" value="Periplasmic binding protein-like II"/>
    <property type="match status" value="1"/>
</dbReference>
<protein>
    <recommendedName>
        <fullName evidence="5">LysR substrate-binding domain-containing protein</fullName>
    </recommendedName>
</protein>
<evidence type="ECO:0000259" key="5">
    <source>
        <dbReference type="Pfam" id="PF03466"/>
    </source>
</evidence>
<dbReference type="Gene3D" id="3.40.190.10">
    <property type="entry name" value="Periplasmic binding protein-like II"/>
    <property type="match status" value="2"/>
</dbReference>
<evidence type="ECO:0000313" key="7">
    <source>
        <dbReference type="Proteomes" id="UP001431186"/>
    </source>
</evidence>
<keyword evidence="2" id="KW-0805">Transcription regulation</keyword>
<evidence type="ECO:0000313" key="6">
    <source>
        <dbReference type="EMBL" id="BDC91681.1"/>
    </source>
</evidence>
<accession>A0AAU9CPV7</accession>
<keyword evidence="7" id="KW-1185">Reference proteome</keyword>
<organism evidence="6 7">
    <name type="scientific">Leptogranulimonas caecicola</name>
    <dbReference type="NCBI Taxonomy" id="2894156"/>
    <lineage>
        <taxon>Bacteria</taxon>
        <taxon>Bacillati</taxon>
        <taxon>Actinomycetota</taxon>
        <taxon>Coriobacteriia</taxon>
        <taxon>Coriobacteriales</taxon>
        <taxon>Kribbibacteriaceae</taxon>
        <taxon>Leptogranulimonas</taxon>
    </lineage>
</organism>
<dbReference type="GO" id="GO:0003700">
    <property type="term" value="F:DNA-binding transcription factor activity"/>
    <property type="evidence" value="ECO:0007669"/>
    <property type="project" value="TreeGrafter"/>
</dbReference>
<dbReference type="RefSeq" id="WP_265591622.1">
    <property type="nucleotide sequence ID" value="NZ_AP025285.1"/>
</dbReference>
<dbReference type="GO" id="GO:0003677">
    <property type="term" value="F:DNA binding"/>
    <property type="evidence" value="ECO:0007669"/>
    <property type="project" value="UniProtKB-KW"/>
</dbReference>
<evidence type="ECO:0000256" key="2">
    <source>
        <dbReference type="ARBA" id="ARBA00023015"/>
    </source>
</evidence>
<dbReference type="AlphaFoldDB" id="A0AAU9CPV7"/>
<evidence type="ECO:0000256" key="1">
    <source>
        <dbReference type="ARBA" id="ARBA00009437"/>
    </source>
</evidence>
<evidence type="ECO:0000256" key="3">
    <source>
        <dbReference type="ARBA" id="ARBA00023125"/>
    </source>
</evidence>
<sequence length="128" mass="13559">MALVPADHPYARRASLAIEEFDRGPMVQINPRRGTNTDALLAEKDVHPDVRFYTSDLTTAKAMVGAGLGICLTIDLVGSVAGTGAVVVPICGVDPFVFGIAHRGWETLSAPAIALVRELEAHRAPELA</sequence>
<dbReference type="Pfam" id="PF03466">
    <property type="entry name" value="LysR_substrate"/>
    <property type="match status" value="1"/>
</dbReference>
<gene>
    <name evidence="6" type="ORF">ATTO_15530</name>
</gene>
<comment type="similarity">
    <text evidence="1">Belongs to the LysR transcriptional regulatory family.</text>
</comment>
<dbReference type="EMBL" id="AP025285">
    <property type="protein sequence ID" value="BDC91681.1"/>
    <property type="molecule type" value="Genomic_DNA"/>
</dbReference>
<proteinExistence type="inferred from homology"/>
<dbReference type="CDD" id="cd05466">
    <property type="entry name" value="PBP2_LTTR_substrate"/>
    <property type="match status" value="1"/>
</dbReference>
<dbReference type="Proteomes" id="UP001431186">
    <property type="component" value="Chromosome"/>
</dbReference>
<evidence type="ECO:0000256" key="4">
    <source>
        <dbReference type="ARBA" id="ARBA00023163"/>
    </source>
</evidence>